<protein>
    <submittedName>
        <fullName evidence="1">Uncharacterized protein</fullName>
    </submittedName>
</protein>
<sequence length="121" mass="12844">MAKLQKGYGKECVVTLAAATLKHAFTLVGDGVIDIQNAVKEMVEKKGKITLPRTLNKATGIMSKGIETQSYAISVTKKGPKNTADIIASAYALLDHGPTNSGLSNIDTVDPRALLSETWSI</sequence>
<gene>
    <name evidence="1" type="ORF">JVT61DRAFT_9535</name>
</gene>
<reference evidence="1" key="1">
    <citation type="submission" date="2021-03" db="EMBL/GenBank/DDBJ databases">
        <title>Evolutionary innovations through gain and loss of genes in the ectomycorrhizal Boletales.</title>
        <authorList>
            <person name="Wu G."/>
            <person name="Miyauchi S."/>
            <person name="Morin E."/>
            <person name="Yang Z.-L."/>
            <person name="Xu J."/>
            <person name="Martin F.M."/>
        </authorList>
    </citation>
    <scope>NUCLEOTIDE SEQUENCE</scope>
    <source>
        <strain evidence="1">BR01</strain>
    </source>
</reference>
<evidence type="ECO:0000313" key="1">
    <source>
        <dbReference type="EMBL" id="KAG6371340.1"/>
    </source>
</evidence>
<organism evidence="1 2">
    <name type="scientific">Boletus reticuloceps</name>
    <dbReference type="NCBI Taxonomy" id="495285"/>
    <lineage>
        <taxon>Eukaryota</taxon>
        <taxon>Fungi</taxon>
        <taxon>Dikarya</taxon>
        <taxon>Basidiomycota</taxon>
        <taxon>Agaricomycotina</taxon>
        <taxon>Agaricomycetes</taxon>
        <taxon>Agaricomycetidae</taxon>
        <taxon>Boletales</taxon>
        <taxon>Boletineae</taxon>
        <taxon>Boletaceae</taxon>
        <taxon>Boletoideae</taxon>
        <taxon>Boletus</taxon>
    </lineage>
</organism>
<evidence type="ECO:0000313" key="2">
    <source>
        <dbReference type="Proteomes" id="UP000683000"/>
    </source>
</evidence>
<comment type="caution">
    <text evidence="1">The sequence shown here is derived from an EMBL/GenBank/DDBJ whole genome shotgun (WGS) entry which is preliminary data.</text>
</comment>
<proteinExistence type="predicted"/>
<accession>A0A8I2YG93</accession>
<dbReference type="Proteomes" id="UP000683000">
    <property type="component" value="Unassembled WGS sequence"/>
</dbReference>
<dbReference type="AlphaFoldDB" id="A0A8I2YG93"/>
<name>A0A8I2YG93_9AGAM</name>
<dbReference type="EMBL" id="JAGFBS010000035">
    <property type="protein sequence ID" value="KAG6371340.1"/>
    <property type="molecule type" value="Genomic_DNA"/>
</dbReference>
<keyword evidence="2" id="KW-1185">Reference proteome</keyword>
<dbReference type="OrthoDB" id="2687289at2759"/>